<dbReference type="Pfam" id="PF11229">
    <property type="entry name" value="Focadhesin"/>
    <property type="match status" value="2"/>
</dbReference>
<evidence type="ECO:0000313" key="3">
    <source>
        <dbReference type="EnsemblMetazoa" id="SMAR012335-PA"/>
    </source>
</evidence>
<reference evidence="4" key="1">
    <citation type="submission" date="2011-05" db="EMBL/GenBank/DDBJ databases">
        <authorList>
            <person name="Richards S.R."/>
            <person name="Qu J."/>
            <person name="Jiang H."/>
            <person name="Jhangiani S.N."/>
            <person name="Agravi P."/>
            <person name="Goodspeed R."/>
            <person name="Gross S."/>
            <person name="Mandapat C."/>
            <person name="Jackson L."/>
            <person name="Mathew T."/>
            <person name="Pu L."/>
            <person name="Thornton R."/>
            <person name="Saada N."/>
            <person name="Wilczek-Boney K.B."/>
            <person name="Lee S."/>
            <person name="Kovar C."/>
            <person name="Wu Y."/>
            <person name="Scherer S.E."/>
            <person name="Worley K.C."/>
            <person name="Muzny D.M."/>
            <person name="Gibbs R."/>
        </authorList>
    </citation>
    <scope>NUCLEOTIDE SEQUENCE</scope>
    <source>
        <strain evidence="4">Brora</strain>
    </source>
</reference>
<evidence type="ECO:0000259" key="1">
    <source>
        <dbReference type="Pfam" id="PF11229"/>
    </source>
</evidence>
<feature type="domain" description="DUF3730" evidence="2">
    <location>
        <begin position="473"/>
        <end position="693"/>
    </location>
</feature>
<dbReference type="EnsemblMetazoa" id="SMAR012335-RA">
    <property type="protein sequence ID" value="SMAR012335-PA"/>
    <property type="gene ID" value="SMAR012335"/>
</dbReference>
<dbReference type="eggNOG" id="ENOG502QQKG">
    <property type="taxonomic scope" value="Eukaryota"/>
</dbReference>
<proteinExistence type="predicted"/>
<accession>T1JET2</accession>
<evidence type="ECO:0000313" key="4">
    <source>
        <dbReference type="Proteomes" id="UP000014500"/>
    </source>
</evidence>
<dbReference type="InterPro" id="IPR016024">
    <property type="entry name" value="ARM-type_fold"/>
</dbReference>
<evidence type="ECO:0000259" key="2">
    <source>
        <dbReference type="Pfam" id="PF12530"/>
    </source>
</evidence>
<sequence>MEDIQRKLEIENSYIRVQAVNKLLGLVEKNKPAEGAISGATPNISELDLLWDLTDNQCTVTSNAAAQALASLAMHGHAEIGYVLNGILNRLTSAKNVNGLIGAVKELLLAQALDLEYLTLYDSRMTQHPFVVILRQNSQTWPYILEHVKSMEHIFKILTPFLQYLLLDPNNPQCLSSLRICIYHALVDIFQRNQSGNLLNFLILTVKWTRLESVIELQESCEMLQILSNSLIRSDTDSEMDLHITPVALSLCAVICQMLKLDLDPNSALRTLRTLILKQYVNTPNTLTDGTALLIGQMMELCPALHHHILTRISILLNQGWTSPLVASSFLLPLLHIVSMPVSVNLDGKPSAQVQASSLIRFIEKNYASNATKKCSSDVRLTSHMTLHESVAQALEVASLSHKLQNSTKLSLWWLENIETKLKNINHKWHFVAHLLTGFIMFNMQDKQLVKKAVSLLVVLAQSDKTQAPNVFPLLLHKIGIEKDVDLRLHTMHCLPDMATHKICIGPVLHMLQMLSCTPHLQALSLRLTARLWQHQERVFPFLHHLILEKVDENQIEVYDSTVAKAASLKDICETRPQQYGADCLPPLSYILAKNLNDTGVVPSVLALDGVIALCKEEVIDLRTTWKVLASKLNKDRRSLVVRKLCELLSLAPSLEVESTEFDSFKCEIVSWLWKQVCSNKDSIAVGAAYRALGFFPTDLYKLKSLPEDAKKHVTLPASLAATPYDLTKNPEDVVTAIPGSCFTQLLKSVSQSVILDYGQFLSSQLKEEVKNLPRGVYHYHSALRTNRVTQSNKVLAEMPALLAKKYEYNKIVGLQGSLAGGVLLSLEPPVEYGNDKQPLGRSFANQARAYQTKLEVLLNEVPIGAAEWQRSLALCQGWTRYMERAYFVCVEGRKAELEIQKKHGTLKNPDDFEPLTNTAWLWARDMLCDILRGAAKGKPAAQGNTILALAGLGAAVHKFTCTLESDSWKTQSKEDNDHLDHTSWMSVVLETVLHVVTVGRPAKGRVFTWFQGTDKAGNPSLSMLVRACSAVSISQLAPFLASSCADRISEIVATLQQTLKDSESPALQLYAGLGLGFFLSHLYQQRYGETGGLEANDFLATSAKSLLQWALSDDMDNKVGSVLGLTAAACAMCLDPNVESRLNAADIQSVLMEKMDTEDEASVIHEVLCLAVVCITCVACTAQVMTMEIAESLLLKLESYLKKTPNNCGVAASLGLLVYWLQRMSYPSAPEMKDHLLKVWLPVLASEQAPTLNRLAAIHGLCSLFGLQSSLMLLPEAYLKSSSTEGLNELLNIMSQIISLSKDIGMQNCSAWMLGQVYAVCTREASSQNSLPIDYSYLNSSSILRAVVELVGELNKAEKFESNGINSSFHICLTSLAQPFTRPLPPLDWAGLLTPVFQRSQDAQVQKVALQIAVQQSTSSPVAAALVTSLLSEPLFRSLSTELQLFLLEALPFLVKSIPTAKLRIWSKNEMMPFFKTSFDGLKSAAIKGLKLALETQGVSKDARALLQEICTNLYPLISLDEEEIFTTYCELMIHLPDAVLDNLTSSESVEKSIRVRSYLVNNKHRILSNLFNDLQVMTSTNNDERLAWLLSLMGTTKNILDWKSSMNIQSVDHMCAVVNFFVELFSTVVVSWTCPMISLPICFFPSEQNKIIDLILVAFNIFFRSEPFSSILSKVVDWFLLLIEKGVLSEKLAEITKAALHSVRQSKELSKAIVWTRIVNI</sequence>
<dbReference type="PANTHER" id="PTHR16212">
    <property type="entry name" value="FOCADHESIN FAMILY MEMBER"/>
    <property type="match status" value="1"/>
</dbReference>
<dbReference type="InterPro" id="IPR022542">
    <property type="entry name" value="FOCAD/RST1_DUF3730"/>
</dbReference>
<keyword evidence="4" id="KW-1185">Reference proteome</keyword>
<dbReference type="SUPFAM" id="SSF48371">
    <property type="entry name" value="ARM repeat"/>
    <property type="match status" value="2"/>
</dbReference>
<dbReference type="HOGENOM" id="CLU_002970_0_0_1"/>
<dbReference type="EMBL" id="JH432130">
    <property type="status" value="NOT_ANNOTATED_CDS"/>
    <property type="molecule type" value="Genomic_DNA"/>
</dbReference>
<dbReference type="InterPro" id="IPR045163">
    <property type="entry name" value="Focadhesin/RST1"/>
</dbReference>
<protein>
    <submittedName>
        <fullName evidence="3">Uncharacterized protein</fullName>
    </submittedName>
</protein>
<dbReference type="Pfam" id="PF12530">
    <property type="entry name" value="DUF3730"/>
    <property type="match status" value="1"/>
</dbReference>
<feature type="domain" description="Focadhesin C-terminal" evidence="1">
    <location>
        <begin position="1202"/>
        <end position="1569"/>
    </location>
</feature>
<dbReference type="Proteomes" id="UP000014500">
    <property type="component" value="Unassembled WGS sequence"/>
</dbReference>
<dbReference type="PhylomeDB" id="T1JET2"/>
<dbReference type="InterPro" id="IPR021392">
    <property type="entry name" value="Focadhesin_C"/>
</dbReference>
<feature type="domain" description="Focadhesin C-terminal" evidence="1">
    <location>
        <begin position="1656"/>
        <end position="1721"/>
    </location>
</feature>
<dbReference type="STRING" id="126957.T1JET2"/>
<organism evidence="3 4">
    <name type="scientific">Strigamia maritima</name>
    <name type="common">European centipede</name>
    <name type="synonym">Geophilus maritimus</name>
    <dbReference type="NCBI Taxonomy" id="126957"/>
    <lineage>
        <taxon>Eukaryota</taxon>
        <taxon>Metazoa</taxon>
        <taxon>Ecdysozoa</taxon>
        <taxon>Arthropoda</taxon>
        <taxon>Myriapoda</taxon>
        <taxon>Chilopoda</taxon>
        <taxon>Pleurostigmophora</taxon>
        <taxon>Geophilomorpha</taxon>
        <taxon>Linotaeniidae</taxon>
        <taxon>Strigamia</taxon>
    </lineage>
</organism>
<dbReference type="OMA" id="GQLFSWF"/>
<reference evidence="3" key="2">
    <citation type="submission" date="2015-02" db="UniProtKB">
        <authorList>
            <consortium name="EnsemblMetazoa"/>
        </authorList>
    </citation>
    <scope>IDENTIFICATION</scope>
</reference>
<dbReference type="GO" id="GO:0060147">
    <property type="term" value="P:regulation of post-transcriptional gene silencing"/>
    <property type="evidence" value="ECO:0007669"/>
    <property type="project" value="InterPro"/>
</dbReference>
<dbReference type="PANTHER" id="PTHR16212:SF4">
    <property type="entry name" value="FOCADHESIN"/>
    <property type="match status" value="1"/>
</dbReference>
<name>T1JET2_STRMM</name>